<reference evidence="1" key="1">
    <citation type="submission" date="2020-08" db="EMBL/GenBank/DDBJ databases">
        <title>Multicomponent nature underlies the extraordinary mechanical properties of spider dragline silk.</title>
        <authorList>
            <person name="Kono N."/>
            <person name="Nakamura H."/>
            <person name="Mori M."/>
            <person name="Yoshida Y."/>
            <person name="Ohtoshi R."/>
            <person name="Malay A.D."/>
            <person name="Moran D.A.P."/>
            <person name="Tomita M."/>
            <person name="Numata K."/>
            <person name="Arakawa K."/>
        </authorList>
    </citation>
    <scope>NUCLEOTIDE SEQUENCE</scope>
</reference>
<gene>
    <name evidence="1" type="ORF">TNCV_139331</name>
</gene>
<accession>A0A8X6RI53</accession>
<dbReference type="Proteomes" id="UP000887159">
    <property type="component" value="Unassembled WGS sequence"/>
</dbReference>
<evidence type="ECO:0000313" key="1">
    <source>
        <dbReference type="EMBL" id="GFX92989.1"/>
    </source>
</evidence>
<dbReference type="AlphaFoldDB" id="A0A8X6RI53"/>
<comment type="caution">
    <text evidence="1">The sequence shown here is derived from an EMBL/GenBank/DDBJ whole genome shotgun (WGS) entry which is preliminary data.</text>
</comment>
<organism evidence="1 2">
    <name type="scientific">Trichonephila clavipes</name>
    <name type="common">Golden silk orbweaver</name>
    <name type="synonym">Nephila clavipes</name>
    <dbReference type="NCBI Taxonomy" id="2585209"/>
    <lineage>
        <taxon>Eukaryota</taxon>
        <taxon>Metazoa</taxon>
        <taxon>Ecdysozoa</taxon>
        <taxon>Arthropoda</taxon>
        <taxon>Chelicerata</taxon>
        <taxon>Arachnida</taxon>
        <taxon>Araneae</taxon>
        <taxon>Araneomorphae</taxon>
        <taxon>Entelegynae</taxon>
        <taxon>Araneoidea</taxon>
        <taxon>Nephilidae</taxon>
        <taxon>Trichonephila</taxon>
    </lineage>
</organism>
<proteinExistence type="predicted"/>
<evidence type="ECO:0000313" key="2">
    <source>
        <dbReference type="Proteomes" id="UP000887159"/>
    </source>
</evidence>
<protein>
    <submittedName>
        <fullName evidence="1">Uncharacterized protein</fullName>
    </submittedName>
</protein>
<sequence length="84" mass="10130">MIEIARDFGNWSRLEMRAIIQFLRAKKVSASPMSRQYMNEHTKMCYSFSIRQMGCRKLQYDKEWPAKYLNDRNHHGTNSRNDLK</sequence>
<keyword evidence="2" id="KW-1185">Reference proteome</keyword>
<name>A0A8X6RI53_TRICX</name>
<dbReference type="EMBL" id="BMAU01021171">
    <property type="protein sequence ID" value="GFX92989.1"/>
    <property type="molecule type" value="Genomic_DNA"/>
</dbReference>